<sequence>MVQWIFLLIGKLNEKRGDMEGSENGLWDFGNLWNGWNLQLAVHLYNRAVSNGGQKCSTGMCNTGGANGGNLSTVRGGFRGWVAVCGVWSVWDCGRDACVLLAGDIK</sequence>
<reference evidence="1" key="2">
    <citation type="submission" date="2020-03" db="EMBL/GenBank/DDBJ databases">
        <title>Walnut 2.0.</title>
        <authorList>
            <person name="Marrano A."/>
            <person name="Britton M."/>
            <person name="Zimin A.V."/>
            <person name="Zaini P.A."/>
            <person name="Workman R."/>
            <person name="Puiu D."/>
            <person name="Bianco L."/>
            <person name="Allen B.J."/>
            <person name="Troggio M."/>
            <person name="Leslie C.A."/>
            <person name="Timp W."/>
            <person name="Dendekar A."/>
            <person name="Salzberg S.L."/>
            <person name="Neale D.B."/>
        </authorList>
    </citation>
    <scope>NUCLEOTIDE SEQUENCE</scope>
    <source>
        <tissue evidence="1">Leaves</tissue>
    </source>
</reference>
<protein>
    <submittedName>
        <fullName evidence="1">Uncharacterized protein</fullName>
    </submittedName>
</protein>
<accession>A0A833XWK0</accession>
<dbReference type="AlphaFoldDB" id="A0A833XWK0"/>
<evidence type="ECO:0000313" key="1">
    <source>
        <dbReference type="EMBL" id="KAF5478796.1"/>
    </source>
</evidence>
<organism evidence="1 2">
    <name type="scientific">Juglans regia</name>
    <name type="common">English walnut</name>
    <dbReference type="NCBI Taxonomy" id="51240"/>
    <lineage>
        <taxon>Eukaryota</taxon>
        <taxon>Viridiplantae</taxon>
        <taxon>Streptophyta</taxon>
        <taxon>Embryophyta</taxon>
        <taxon>Tracheophyta</taxon>
        <taxon>Spermatophyta</taxon>
        <taxon>Magnoliopsida</taxon>
        <taxon>eudicotyledons</taxon>
        <taxon>Gunneridae</taxon>
        <taxon>Pentapetalae</taxon>
        <taxon>rosids</taxon>
        <taxon>fabids</taxon>
        <taxon>Fagales</taxon>
        <taxon>Juglandaceae</taxon>
        <taxon>Juglans</taxon>
    </lineage>
</organism>
<reference evidence="1" key="1">
    <citation type="submission" date="2015-10" db="EMBL/GenBank/DDBJ databases">
        <authorList>
            <person name="Martinez-Garcia P.J."/>
            <person name="Crepeau M.W."/>
            <person name="Puiu D."/>
            <person name="Gonzalez-Ibeas D."/>
            <person name="Whalen J."/>
            <person name="Stevens K."/>
            <person name="Paul R."/>
            <person name="Butterfield T."/>
            <person name="Britton M."/>
            <person name="Reagan R."/>
            <person name="Chakraborty S."/>
            <person name="Walawage S.L."/>
            <person name="Vasquez-Gross H.A."/>
            <person name="Cardeno C."/>
            <person name="Famula R."/>
            <person name="Pratt K."/>
            <person name="Kuruganti S."/>
            <person name="Aradhya M.K."/>
            <person name="Leslie C.A."/>
            <person name="Dandekar A.M."/>
            <person name="Salzberg S.L."/>
            <person name="Wegrzyn J.L."/>
            <person name="Langley C.H."/>
            <person name="Neale D.B."/>
        </authorList>
    </citation>
    <scope>NUCLEOTIDE SEQUENCE</scope>
    <source>
        <tissue evidence="1">Leaves</tissue>
    </source>
</reference>
<dbReference type="Proteomes" id="UP000619265">
    <property type="component" value="Unassembled WGS sequence"/>
</dbReference>
<gene>
    <name evidence="1" type="ORF">F2P56_005326</name>
</gene>
<dbReference type="EMBL" id="LIHL02000002">
    <property type="protein sequence ID" value="KAF5478796.1"/>
    <property type="molecule type" value="Genomic_DNA"/>
</dbReference>
<dbReference type="Gramene" id="Jr02_23220_p4">
    <property type="protein sequence ID" value="cds.Jr02_23220_p4"/>
    <property type="gene ID" value="Jr02_23220"/>
</dbReference>
<comment type="caution">
    <text evidence="1">The sequence shown here is derived from an EMBL/GenBank/DDBJ whole genome shotgun (WGS) entry which is preliminary data.</text>
</comment>
<name>A0A833XWK0_JUGRE</name>
<evidence type="ECO:0000313" key="2">
    <source>
        <dbReference type="Proteomes" id="UP000619265"/>
    </source>
</evidence>
<proteinExistence type="predicted"/>